<reference evidence="3" key="1">
    <citation type="journal article" date="2019" name="Int. J. Syst. Evol. Microbiol.">
        <title>The Global Catalogue of Microorganisms (GCM) 10K type strain sequencing project: providing services to taxonomists for standard genome sequencing and annotation.</title>
        <authorList>
            <consortium name="The Broad Institute Genomics Platform"/>
            <consortium name="The Broad Institute Genome Sequencing Center for Infectious Disease"/>
            <person name="Wu L."/>
            <person name="Ma J."/>
        </authorList>
    </citation>
    <scope>NUCLEOTIDE SEQUENCE [LARGE SCALE GENOMIC DNA]</scope>
    <source>
        <strain evidence="3">TBRC 4489</strain>
    </source>
</reference>
<accession>A0ABV8I1U2</accession>
<gene>
    <name evidence="2" type="ORF">ACFOWE_02655</name>
</gene>
<dbReference type="Pfam" id="PF02627">
    <property type="entry name" value="CMD"/>
    <property type="match status" value="1"/>
</dbReference>
<dbReference type="EMBL" id="JBHSBM010000008">
    <property type="protein sequence ID" value="MFC4057176.1"/>
    <property type="molecule type" value="Genomic_DNA"/>
</dbReference>
<protein>
    <submittedName>
        <fullName evidence="2">Carboxymuconolactone decarboxylase family protein</fullName>
    </submittedName>
</protein>
<feature type="domain" description="Carboxymuconolactone decarboxylase-like" evidence="1">
    <location>
        <begin position="61"/>
        <end position="119"/>
    </location>
</feature>
<proteinExistence type="predicted"/>
<dbReference type="InterPro" id="IPR004675">
    <property type="entry name" value="AhpD_core"/>
</dbReference>
<name>A0ABV8I1U2_9ACTN</name>
<comment type="caution">
    <text evidence="2">The sequence shown here is derived from an EMBL/GenBank/DDBJ whole genome shotgun (WGS) entry which is preliminary data.</text>
</comment>
<keyword evidence="3" id="KW-1185">Reference proteome</keyword>
<dbReference type="InterPro" id="IPR029032">
    <property type="entry name" value="AhpD-like"/>
</dbReference>
<dbReference type="RefSeq" id="WP_377285128.1">
    <property type="nucleotide sequence ID" value="NZ_JBHSBM010000008.1"/>
</dbReference>
<dbReference type="Gene3D" id="1.20.1290.10">
    <property type="entry name" value="AhpD-like"/>
    <property type="match status" value="1"/>
</dbReference>
<organism evidence="2 3">
    <name type="scientific">Planomonospora corallina</name>
    <dbReference type="NCBI Taxonomy" id="1806052"/>
    <lineage>
        <taxon>Bacteria</taxon>
        <taxon>Bacillati</taxon>
        <taxon>Actinomycetota</taxon>
        <taxon>Actinomycetes</taxon>
        <taxon>Streptosporangiales</taxon>
        <taxon>Streptosporangiaceae</taxon>
        <taxon>Planomonospora</taxon>
    </lineage>
</organism>
<dbReference type="InterPro" id="IPR003779">
    <property type="entry name" value="CMD-like"/>
</dbReference>
<dbReference type="Proteomes" id="UP001595850">
    <property type="component" value="Unassembled WGS sequence"/>
</dbReference>
<evidence type="ECO:0000259" key="1">
    <source>
        <dbReference type="Pfam" id="PF02627"/>
    </source>
</evidence>
<evidence type="ECO:0000313" key="3">
    <source>
        <dbReference type="Proteomes" id="UP001595850"/>
    </source>
</evidence>
<dbReference type="SUPFAM" id="SSF69118">
    <property type="entry name" value="AhpD-like"/>
    <property type="match status" value="1"/>
</dbReference>
<dbReference type="NCBIfam" id="TIGR00778">
    <property type="entry name" value="ahpD_dom"/>
    <property type="match status" value="1"/>
</dbReference>
<evidence type="ECO:0000313" key="2">
    <source>
        <dbReference type="EMBL" id="MFC4057176.1"/>
    </source>
</evidence>
<sequence>MGRMLTRASLPGVLAQVRHVTPVRPDAAPEPVARVYAQLERDFGMPAPPVILHSPAPDLLAASWIMLRESMLAEGTVGRATKEAVASAVSLDNRCPYCVDVHGTVLRGLTGGRCTAEELENLPDPVMRRIAAWARSRRTQETSWRPDAELVAVAFTFHYLNRMVNVFLAGSPVPPRLPGSLRRVFMGLFGLIMSSAARRPAAPGGSLSLLPPADLPADLSWAREEPVLAEAFGRAATAIEAAGSLSVPRAVRELVTAHLAGWDGGPAGLSRAWVTDAVRLLAPVHRPAGRLALLTAVAAYQVDDQVVEEFRKQRPGDRALIELTSWAAFAAARRAVVPGLSPTPSKRRTL</sequence>